<organism evidence="13 14">
    <name type="scientific">Empedobacter tilapiae</name>
    <dbReference type="NCBI Taxonomy" id="2491114"/>
    <lineage>
        <taxon>Bacteria</taxon>
        <taxon>Pseudomonadati</taxon>
        <taxon>Bacteroidota</taxon>
        <taxon>Flavobacteriia</taxon>
        <taxon>Flavobacteriales</taxon>
        <taxon>Weeksellaceae</taxon>
        <taxon>Empedobacter</taxon>
    </lineage>
</organism>
<dbReference type="InterPro" id="IPR036942">
    <property type="entry name" value="Beta-barrel_TonB_sf"/>
</dbReference>
<keyword evidence="6 8" id="KW-0472">Membrane</keyword>
<protein>
    <submittedName>
        <fullName evidence="13">SusC/RagA family TonB-linked outer membrane protein</fullName>
    </submittedName>
</protein>
<dbReference type="NCBIfam" id="TIGR04056">
    <property type="entry name" value="OMP_RagA_SusC"/>
    <property type="match status" value="1"/>
</dbReference>
<evidence type="ECO:0000256" key="3">
    <source>
        <dbReference type="ARBA" id="ARBA00022452"/>
    </source>
</evidence>
<dbReference type="PROSITE" id="PS52016">
    <property type="entry name" value="TONB_DEPENDENT_REC_3"/>
    <property type="match status" value="1"/>
</dbReference>
<feature type="signal peptide" evidence="10">
    <location>
        <begin position="1"/>
        <end position="21"/>
    </location>
</feature>
<dbReference type="InterPro" id="IPR023996">
    <property type="entry name" value="TonB-dep_OMP_SusC/RagA"/>
</dbReference>
<feature type="domain" description="TonB-dependent receptor plug" evidence="12">
    <location>
        <begin position="134"/>
        <end position="261"/>
    </location>
</feature>
<feature type="domain" description="TonB-dependent receptor-like beta-barrel" evidence="11">
    <location>
        <begin position="438"/>
        <end position="853"/>
    </location>
</feature>
<dbReference type="EMBL" id="SRPE01000002">
    <property type="protein sequence ID" value="TGN29902.1"/>
    <property type="molecule type" value="Genomic_DNA"/>
</dbReference>
<dbReference type="Pfam" id="PF07715">
    <property type="entry name" value="Plug"/>
    <property type="match status" value="1"/>
</dbReference>
<dbReference type="Gene3D" id="2.170.130.10">
    <property type="entry name" value="TonB-dependent receptor, plug domain"/>
    <property type="match status" value="1"/>
</dbReference>
<reference evidence="13 14" key="1">
    <citation type="submission" date="2019-03" db="EMBL/GenBank/DDBJ databases">
        <title>Empedobacter tilapiae sp. nov., isolated from an intestine of Nile tilapia Oreochromis niloticus.</title>
        <authorList>
            <person name="Kim Y.-O."/>
            <person name="Yoon J.-H."/>
        </authorList>
    </citation>
    <scope>NUCLEOTIDE SEQUENCE [LARGE SCALE GENOMIC DNA]</scope>
    <source>
        <strain evidence="13 14">MRS2</strain>
    </source>
</reference>
<dbReference type="AlphaFoldDB" id="A0A4Z1C463"/>
<evidence type="ECO:0000256" key="8">
    <source>
        <dbReference type="PROSITE-ProRule" id="PRU01360"/>
    </source>
</evidence>
<evidence type="ECO:0000256" key="1">
    <source>
        <dbReference type="ARBA" id="ARBA00004571"/>
    </source>
</evidence>
<dbReference type="InterPro" id="IPR023997">
    <property type="entry name" value="TonB-dep_OMP_SusC/RagA_CS"/>
</dbReference>
<dbReference type="Pfam" id="PF00593">
    <property type="entry name" value="TonB_dep_Rec_b-barrel"/>
    <property type="match status" value="1"/>
</dbReference>
<dbReference type="InterPro" id="IPR008969">
    <property type="entry name" value="CarboxyPept-like_regulatory"/>
</dbReference>
<dbReference type="InterPro" id="IPR039426">
    <property type="entry name" value="TonB-dep_rcpt-like"/>
</dbReference>
<evidence type="ECO:0000313" key="13">
    <source>
        <dbReference type="EMBL" id="TGN29902.1"/>
    </source>
</evidence>
<dbReference type="InterPro" id="IPR037066">
    <property type="entry name" value="Plug_dom_sf"/>
</dbReference>
<dbReference type="Pfam" id="PF13715">
    <property type="entry name" value="CarbopepD_reg_2"/>
    <property type="match status" value="1"/>
</dbReference>
<dbReference type="SUPFAM" id="SSF49464">
    <property type="entry name" value="Carboxypeptidase regulatory domain-like"/>
    <property type="match status" value="1"/>
</dbReference>
<keyword evidence="2 8" id="KW-0813">Transport</keyword>
<comment type="similarity">
    <text evidence="8 9">Belongs to the TonB-dependent receptor family.</text>
</comment>
<evidence type="ECO:0000256" key="4">
    <source>
        <dbReference type="ARBA" id="ARBA00022692"/>
    </source>
</evidence>
<evidence type="ECO:0000259" key="12">
    <source>
        <dbReference type="Pfam" id="PF07715"/>
    </source>
</evidence>
<dbReference type="OrthoDB" id="9768177at2"/>
<evidence type="ECO:0000256" key="9">
    <source>
        <dbReference type="RuleBase" id="RU003357"/>
    </source>
</evidence>
<evidence type="ECO:0000256" key="7">
    <source>
        <dbReference type="ARBA" id="ARBA00023237"/>
    </source>
</evidence>
<gene>
    <name evidence="13" type="ORF">E4J94_03940</name>
</gene>
<comment type="caution">
    <text evidence="13">The sequence shown here is derived from an EMBL/GenBank/DDBJ whole genome shotgun (WGS) entry which is preliminary data.</text>
</comment>
<keyword evidence="7 8" id="KW-0998">Cell outer membrane</keyword>
<dbReference type="NCBIfam" id="TIGR04057">
    <property type="entry name" value="SusC_RagA_signa"/>
    <property type="match status" value="1"/>
</dbReference>
<dbReference type="InterPro" id="IPR012910">
    <property type="entry name" value="Plug_dom"/>
</dbReference>
<evidence type="ECO:0000256" key="6">
    <source>
        <dbReference type="ARBA" id="ARBA00023136"/>
    </source>
</evidence>
<dbReference type="Proteomes" id="UP000297998">
    <property type="component" value="Unassembled WGS sequence"/>
</dbReference>
<keyword evidence="10" id="KW-0732">Signal</keyword>
<evidence type="ECO:0000256" key="10">
    <source>
        <dbReference type="SAM" id="SignalP"/>
    </source>
</evidence>
<keyword evidence="3 8" id="KW-1134">Transmembrane beta strand</keyword>
<keyword evidence="4 8" id="KW-0812">Transmembrane</keyword>
<evidence type="ECO:0000256" key="5">
    <source>
        <dbReference type="ARBA" id="ARBA00023077"/>
    </source>
</evidence>
<dbReference type="SUPFAM" id="SSF56935">
    <property type="entry name" value="Porins"/>
    <property type="match status" value="1"/>
</dbReference>
<dbReference type="InterPro" id="IPR000531">
    <property type="entry name" value="Beta-barrel_TonB"/>
</dbReference>
<keyword evidence="5 9" id="KW-0798">TonB box</keyword>
<proteinExistence type="inferred from homology"/>
<evidence type="ECO:0000256" key="2">
    <source>
        <dbReference type="ARBA" id="ARBA00022448"/>
    </source>
</evidence>
<comment type="subcellular location">
    <subcellularLocation>
        <location evidence="1 8">Cell outer membrane</location>
        <topology evidence="1 8">Multi-pass membrane protein</topology>
    </subcellularLocation>
</comment>
<sequence length="1068" mass="118937">MKQLKLPLLLLGGFLSLHANAKTYIHTNYYHSISQDQNPIKGQIVDQNGLGVADVEIIIKGTSFKTFTDGDGFFEFVSVSVAHPTLLVNSSQHKFIEYTPKDISQVKITLQEETNQLNEVVVTALGIKREEKQLGYSQQKLDGDDFTNARSNNWVDNMKGKVAGMEFISASSGPMNSTKVVLRGNRSVDLGANGALIVVDGIPINSDMSSSGEGNGYLSKDAPVDFGNGMSDINPDDIENVTVLKGAGATALYGSRAANGAIMITTKSGKKNQGLGITFSSNYVVDVIQRWPEWQTEYGSGTGKAFNDAGELYYSYKASEDGPATQSNLGFGPKFNGQYYYQYDPETGLMGTERTLWRNYDNARKGFWKAGTTLTNSLSLSGGNDKGSFRASVTHTDNKWIMPNTGFERLVLSTKGDYKISDHIKLNTSINYSNRNSDNLPSTGYNNHTISYFMILTNANNNINWYKNMWLDKGKTQLNSPFSSYLDNPYALVYEVINSMNNNTLTGNISAEIDFTKNLKLMVRSGINAQDEFRELKRPYDLVKYAEGYYQRQNITSTEINTDFLLSYNSNKKQDFTYNFSVGGNRMSTKYKRINASATGLSIPDVYKLANAKYGIITTTGDYEKKVNSIYGLASFAYRDRIFLDLTARNDWSSTLPEKNNSYFYPSANLSVILSDILHLPKSIINYAKLRTSWAQVGNDSKPYIVSKYYDNNDFQGSAQVDNSLFNADLKPETTNSFEMGLESQFLKNRIGFDVSFYNTISKNQIINVPLDYSTGYSTKWINAGKVKNEGIEAMIYFKPIKSKNIEWTTRFTYSKNNNEILELAAGIEGGDEQTIATSGTVSIIGKVGGSLGDMYGYGFVRNNEGKIIYDAKTGLPVRPTEIQYIGNAFADWKGGWSNTLNVKNWTLNVTIDGSFGGLLYSQSYHKTMEHGHLKGSLPGREDGYIIGDGVVINPDGSYSQNTTKVKVPDYYSEYYRRANVEANSFENTYVKLREISIGYSFPKKLIEKHHLKGLTLSIFGRNLYTWSDFPFYDPETAALNGSSMVPGVEMGQLPSPATYGFNLKVNL</sequence>
<dbReference type="Gene3D" id="2.40.170.20">
    <property type="entry name" value="TonB-dependent receptor, beta-barrel domain"/>
    <property type="match status" value="1"/>
</dbReference>
<name>A0A4Z1C463_9FLAO</name>
<accession>A0A4Z1C463</accession>
<evidence type="ECO:0000259" key="11">
    <source>
        <dbReference type="Pfam" id="PF00593"/>
    </source>
</evidence>
<dbReference type="GO" id="GO:0009279">
    <property type="term" value="C:cell outer membrane"/>
    <property type="evidence" value="ECO:0007669"/>
    <property type="project" value="UniProtKB-SubCell"/>
</dbReference>
<feature type="chain" id="PRO_5021474297" evidence="10">
    <location>
        <begin position="22"/>
        <end position="1068"/>
    </location>
</feature>
<evidence type="ECO:0000313" key="14">
    <source>
        <dbReference type="Proteomes" id="UP000297998"/>
    </source>
</evidence>
<keyword evidence="14" id="KW-1185">Reference proteome</keyword>